<dbReference type="OrthoDB" id="5508297at2"/>
<dbReference type="AlphaFoldDB" id="A0A1W1XXU2"/>
<accession>A0A1W1XXU2</accession>
<keyword evidence="2" id="KW-1185">Reference proteome</keyword>
<name>A0A1W1XXU2_9BACT</name>
<evidence type="ECO:0000313" key="1">
    <source>
        <dbReference type="EMBL" id="SMC28789.1"/>
    </source>
</evidence>
<reference evidence="1 2" key="1">
    <citation type="submission" date="2017-04" db="EMBL/GenBank/DDBJ databases">
        <authorList>
            <person name="Afonso C.L."/>
            <person name="Miller P.J."/>
            <person name="Scott M.A."/>
            <person name="Spackman E."/>
            <person name="Goraichik I."/>
            <person name="Dimitrov K.M."/>
            <person name="Suarez D.L."/>
            <person name="Swayne D.E."/>
        </authorList>
    </citation>
    <scope>NUCLEOTIDE SEQUENCE [LARGE SCALE GENOMIC DNA]</scope>
    <source>
        <strain evidence="1 2">DSM 13146</strain>
    </source>
</reference>
<gene>
    <name evidence="1" type="ORF">SAMN02746041_03317</name>
</gene>
<proteinExistence type="predicted"/>
<evidence type="ECO:0000313" key="2">
    <source>
        <dbReference type="Proteomes" id="UP000192783"/>
    </source>
</evidence>
<dbReference type="RefSeq" id="WP_084059174.1">
    <property type="nucleotide sequence ID" value="NZ_FWXF01000047.1"/>
</dbReference>
<protein>
    <submittedName>
        <fullName evidence="1">Uncharacterized protein</fullName>
    </submittedName>
</protein>
<dbReference type="Proteomes" id="UP000192783">
    <property type="component" value="Unassembled WGS sequence"/>
</dbReference>
<dbReference type="EMBL" id="FWXF01000047">
    <property type="protein sequence ID" value="SMC28789.1"/>
    <property type="molecule type" value="Genomic_DNA"/>
</dbReference>
<sequence>MARIIYCHPAKTKYAFHVFTDLDFWDARKILQDLASVRRNFGHSPPGNEFPTQVVLEVAPARVQEVLKRRIRRAIAAPPRHVVIEALLMEGVYEFDTSRYFPERWTRSQREHFLRFRLPTQHGLLSSPYNTYRLEWQGTRVRVVPVKRSTKHDPVIRTRREAKRHLMVPTCF</sequence>
<organism evidence="1 2">
    <name type="scientific">Desulfacinum hydrothermale DSM 13146</name>
    <dbReference type="NCBI Taxonomy" id="1121390"/>
    <lineage>
        <taxon>Bacteria</taxon>
        <taxon>Pseudomonadati</taxon>
        <taxon>Thermodesulfobacteriota</taxon>
        <taxon>Syntrophobacteria</taxon>
        <taxon>Syntrophobacterales</taxon>
        <taxon>Syntrophobacteraceae</taxon>
        <taxon>Desulfacinum</taxon>
    </lineage>
</organism>